<dbReference type="EMBL" id="WIND01000005">
    <property type="protein sequence ID" value="MSU89690.1"/>
    <property type="molecule type" value="Genomic_DNA"/>
</dbReference>
<dbReference type="RefSeq" id="WP_325063163.1">
    <property type="nucleotide sequence ID" value="NZ_WIND01000005.1"/>
</dbReference>
<dbReference type="Proteomes" id="UP000474957">
    <property type="component" value="Unassembled WGS sequence"/>
</dbReference>
<dbReference type="AlphaFoldDB" id="A0A6L5Z0R2"/>
<protein>
    <submittedName>
        <fullName evidence="3">Class I SAM-dependent methyltransferase</fullName>
    </submittedName>
</protein>
<keyword evidence="4" id="KW-1185">Reference proteome</keyword>
<keyword evidence="2 3" id="KW-0808">Transferase</keyword>
<dbReference type="Pfam" id="PF02636">
    <property type="entry name" value="Methyltransf_28"/>
    <property type="match status" value="1"/>
</dbReference>
<dbReference type="InterPro" id="IPR038375">
    <property type="entry name" value="NDUFAF7_sf"/>
</dbReference>
<dbReference type="SUPFAM" id="SSF53335">
    <property type="entry name" value="S-adenosyl-L-methionine-dependent methyltransferases"/>
    <property type="match status" value="1"/>
</dbReference>
<keyword evidence="1 3" id="KW-0489">Methyltransferase</keyword>
<evidence type="ECO:0000256" key="2">
    <source>
        <dbReference type="ARBA" id="ARBA00022679"/>
    </source>
</evidence>
<accession>A0A6L5Z0R2</accession>
<evidence type="ECO:0000313" key="4">
    <source>
        <dbReference type="Proteomes" id="UP000474957"/>
    </source>
</evidence>
<dbReference type="PANTHER" id="PTHR12049:SF7">
    <property type="entry name" value="PROTEIN ARGININE METHYLTRANSFERASE NDUFAF7, MITOCHONDRIAL"/>
    <property type="match status" value="1"/>
</dbReference>
<gene>
    <name evidence="3" type="ORF">GE300_08670</name>
</gene>
<proteinExistence type="predicted"/>
<dbReference type="GO" id="GO:0032259">
    <property type="term" value="P:methylation"/>
    <property type="evidence" value="ECO:0007669"/>
    <property type="project" value="UniProtKB-KW"/>
</dbReference>
<dbReference type="GO" id="GO:0035243">
    <property type="term" value="F:protein-arginine omega-N symmetric methyltransferase activity"/>
    <property type="evidence" value="ECO:0007669"/>
    <property type="project" value="TreeGrafter"/>
</dbReference>
<dbReference type="PANTHER" id="PTHR12049">
    <property type="entry name" value="PROTEIN ARGININE METHYLTRANSFERASE NDUFAF7, MITOCHONDRIAL"/>
    <property type="match status" value="1"/>
</dbReference>
<evidence type="ECO:0000256" key="1">
    <source>
        <dbReference type="ARBA" id="ARBA00022603"/>
    </source>
</evidence>
<comment type="caution">
    <text evidence="3">The sequence shown here is derived from an EMBL/GenBank/DDBJ whole genome shotgun (WGS) entry which is preliminary data.</text>
</comment>
<dbReference type="InterPro" id="IPR029063">
    <property type="entry name" value="SAM-dependent_MTases_sf"/>
</dbReference>
<organism evidence="3 4">
    <name type="scientific">Halovulum marinum</name>
    <dbReference type="NCBI Taxonomy" id="2662447"/>
    <lineage>
        <taxon>Bacteria</taxon>
        <taxon>Pseudomonadati</taxon>
        <taxon>Pseudomonadota</taxon>
        <taxon>Alphaproteobacteria</taxon>
        <taxon>Rhodobacterales</taxon>
        <taxon>Paracoccaceae</taxon>
        <taxon>Halovulum</taxon>
    </lineage>
</organism>
<dbReference type="InterPro" id="IPR003788">
    <property type="entry name" value="NDUFAF7"/>
</dbReference>
<evidence type="ECO:0000313" key="3">
    <source>
        <dbReference type="EMBL" id="MSU89690.1"/>
    </source>
</evidence>
<dbReference type="Gene3D" id="3.40.50.12710">
    <property type="match status" value="1"/>
</dbReference>
<sequence>MTPLAERLARRIAAEGPMRVSEFMAACLTDPEHGYYTTRDPLGAAGDFTTAPEISQMFGELVGLWLAQVWQDIGAPEAVTLAELGPGRGTLMADVLRAAARLPGFRQAARVHLVELSPVLRAAQAATLADAAPVWHDSAAGLPDDRPLLLVANEFFDALPVRQFLRTADGWAERMIGAGPGGLGYGLAPAVADPELDRRFPGAGPDTLVETCAPGEAVIQALAPVIAARGGAALVIDYGDWDGTGDTLQAMTGHAYAPVLETAGAADLTAHVGFRWLAEAAAPLRAAPLATQGAFLERLGITARARALATGDSAAGIVAAHRRLTHPEEMGTLFKVLALTPAGQPQPPGFA</sequence>
<reference evidence="3 4" key="1">
    <citation type="submission" date="2019-10" db="EMBL/GenBank/DDBJ databases">
        <title>Cognatihalovulum marinum gen. nov. sp. nov., a new member of the family Rhodobacteraceae isolated from deep seawater of the Northwest Indian Ocean.</title>
        <authorList>
            <person name="Ruan C."/>
            <person name="Wang J."/>
            <person name="Zheng X."/>
            <person name="Song L."/>
            <person name="Zhu Y."/>
            <person name="Huang Y."/>
            <person name="Lu Z."/>
            <person name="Du W."/>
            <person name="Huang L."/>
            <person name="Dai X."/>
        </authorList>
    </citation>
    <scope>NUCLEOTIDE SEQUENCE [LARGE SCALE GENOMIC DNA]</scope>
    <source>
        <strain evidence="3 4">2CG4</strain>
    </source>
</reference>
<name>A0A6L5Z0R2_9RHOB</name>